<keyword evidence="5" id="KW-1185">Reference proteome</keyword>
<dbReference type="PROSITE" id="PS51352">
    <property type="entry name" value="THIOREDOXIN_2"/>
    <property type="match status" value="1"/>
</dbReference>
<feature type="domain" description="Thioredoxin" evidence="3">
    <location>
        <begin position="8"/>
        <end position="152"/>
    </location>
</feature>
<evidence type="ECO:0000313" key="5">
    <source>
        <dbReference type="Proteomes" id="UP000320643"/>
    </source>
</evidence>
<name>A0A552V0F6_9FLAO</name>
<dbReference type="AlphaFoldDB" id="A0A552V0F6"/>
<proteinExistence type="predicted"/>
<dbReference type="OrthoDB" id="120730at2"/>
<accession>A0A552V0F6</accession>
<dbReference type="InterPro" id="IPR013766">
    <property type="entry name" value="Thioredoxin_domain"/>
</dbReference>
<feature type="signal peptide" evidence="2">
    <location>
        <begin position="1"/>
        <end position="21"/>
    </location>
</feature>
<gene>
    <name evidence="4" type="ORF">FMM05_12380</name>
</gene>
<protein>
    <submittedName>
        <fullName evidence="4">Thioredoxin family protein</fullName>
    </submittedName>
</protein>
<evidence type="ECO:0000256" key="2">
    <source>
        <dbReference type="SAM" id="SignalP"/>
    </source>
</evidence>
<keyword evidence="1" id="KW-0676">Redox-active center</keyword>
<evidence type="ECO:0000259" key="3">
    <source>
        <dbReference type="PROSITE" id="PS51352"/>
    </source>
</evidence>
<dbReference type="RefSeq" id="WP_143373696.1">
    <property type="nucleotide sequence ID" value="NZ_VJVZ01000007.1"/>
</dbReference>
<dbReference type="PROSITE" id="PS00194">
    <property type="entry name" value="THIOREDOXIN_1"/>
    <property type="match status" value="1"/>
</dbReference>
<dbReference type="InterPro" id="IPR017937">
    <property type="entry name" value="Thioredoxin_CS"/>
</dbReference>
<reference evidence="4 5" key="1">
    <citation type="submission" date="2019-07" db="EMBL/GenBank/DDBJ databases">
        <title>Flavobacterium sp. nov., isolated from glacier ice.</title>
        <authorList>
            <person name="Liu Q."/>
            <person name="Xin Y.-H."/>
        </authorList>
    </citation>
    <scope>NUCLEOTIDE SEQUENCE [LARGE SCALE GENOMIC DNA]</scope>
    <source>
        <strain evidence="4 5">ZT4R6</strain>
    </source>
</reference>
<keyword evidence="2" id="KW-0732">Signal</keyword>
<dbReference type="InterPro" id="IPR036249">
    <property type="entry name" value="Thioredoxin-like_sf"/>
</dbReference>
<sequence>MKLKLLIITLLLAMPVSNAIAQESATVIMDRAFAQAKKENKNVFVMFHASWCGWCKKMEKNMQADGTKKLFDDNYVSTQLTVQESPKNKALENPGADVLLAKYKGSDAGLPFWIILDAKGNVLADSFDAKGENIGCPGSEAEVAAFTAKLKKTSKLTAAQLAVISQVFTIKKA</sequence>
<evidence type="ECO:0000256" key="1">
    <source>
        <dbReference type="ARBA" id="ARBA00023284"/>
    </source>
</evidence>
<comment type="caution">
    <text evidence="4">The sequence shown here is derived from an EMBL/GenBank/DDBJ whole genome shotgun (WGS) entry which is preliminary data.</text>
</comment>
<dbReference type="Pfam" id="PF13899">
    <property type="entry name" value="Thioredoxin_7"/>
    <property type="match status" value="1"/>
</dbReference>
<evidence type="ECO:0000313" key="4">
    <source>
        <dbReference type="EMBL" id="TRW23948.1"/>
    </source>
</evidence>
<dbReference type="SUPFAM" id="SSF52833">
    <property type="entry name" value="Thioredoxin-like"/>
    <property type="match status" value="1"/>
</dbReference>
<dbReference type="Gene3D" id="3.40.30.10">
    <property type="entry name" value="Glutaredoxin"/>
    <property type="match status" value="1"/>
</dbReference>
<organism evidence="4 5">
    <name type="scientific">Flavobacterium zepuense</name>
    <dbReference type="NCBI Taxonomy" id="2593302"/>
    <lineage>
        <taxon>Bacteria</taxon>
        <taxon>Pseudomonadati</taxon>
        <taxon>Bacteroidota</taxon>
        <taxon>Flavobacteriia</taxon>
        <taxon>Flavobacteriales</taxon>
        <taxon>Flavobacteriaceae</taxon>
        <taxon>Flavobacterium</taxon>
    </lineage>
</organism>
<feature type="chain" id="PRO_5021859027" evidence="2">
    <location>
        <begin position="22"/>
        <end position="173"/>
    </location>
</feature>
<dbReference type="Proteomes" id="UP000320643">
    <property type="component" value="Unassembled WGS sequence"/>
</dbReference>
<dbReference type="EMBL" id="VJVZ01000007">
    <property type="protein sequence ID" value="TRW23948.1"/>
    <property type="molecule type" value="Genomic_DNA"/>
</dbReference>